<dbReference type="NCBIfam" id="NF008750">
    <property type="entry name" value="PRK11784.1-2"/>
    <property type="match status" value="1"/>
</dbReference>
<gene>
    <name evidence="4" type="primary">mnmH</name>
    <name evidence="2" type="synonym">selU</name>
    <name evidence="4" type="ORF">H2508_12180</name>
</gene>
<dbReference type="NCBIfam" id="NF008751">
    <property type="entry name" value="PRK11784.1-3"/>
    <property type="match status" value="1"/>
</dbReference>
<comment type="catalytic activity">
    <reaction evidence="2">
        <text>5-methylaminomethyl-2-thiouridine(34) in tRNA + selenophosphate + (2E)-geranyl diphosphate + H2O + H(+) = 5-methylaminomethyl-2-selenouridine(34) in tRNA + (2E)-thiogeraniol + phosphate + diphosphate</text>
        <dbReference type="Rhea" id="RHEA:42716"/>
        <dbReference type="Rhea" id="RHEA-COMP:10195"/>
        <dbReference type="Rhea" id="RHEA-COMP:10196"/>
        <dbReference type="ChEBI" id="CHEBI:15377"/>
        <dbReference type="ChEBI" id="CHEBI:15378"/>
        <dbReference type="ChEBI" id="CHEBI:16144"/>
        <dbReference type="ChEBI" id="CHEBI:33019"/>
        <dbReference type="ChEBI" id="CHEBI:43474"/>
        <dbReference type="ChEBI" id="CHEBI:58057"/>
        <dbReference type="ChEBI" id="CHEBI:74455"/>
        <dbReference type="ChEBI" id="CHEBI:82743"/>
        <dbReference type="ChEBI" id="CHEBI:143703"/>
        <dbReference type="EC" id="2.9.1.3"/>
    </reaction>
</comment>
<comment type="caution">
    <text evidence="4">The sequence shown here is derived from an EMBL/GenBank/DDBJ whole genome shotgun (WGS) entry which is preliminary data.</text>
</comment>
<evidence type="ECO:0000313" key="5">
    <source>
        <dbReference type="Proteomes" id="UP000539350"/>
    </source>
</evidence>
<accession>A0A7W2YK68</accession>
<dbReference type="EC" id="2.9.1.3" evidence="2"/>
<dbReference type="PROSITE" id="PS50206">
    <property type="entry name" value="RHODANESE_3"/>
    <property type="match status" value="1"/>
</dbReference>
<dbReference type="SMART" id="SM00450">
    <property type="entry name" value="RHOD"/>
    <property type="match status" value="1"/>
</dbReference>
<keyword evidence="5" id="KW-1185">Reference proteome</keyword>
<dbReference type="PROSITE" id="PS50007">
    <property type="entry name" value="PIPLC_X_DOMAIN"/>
    <property type="match status" value="1"/>
</dbReference>
<dbReference type="InterPro" id="IPR036873">
    <property type="entry name" value="Rhodanese-like_dom_sf"/>
</dbReference>
<comment type="similarity">
    <text evidence="2">Belongs to the SelU family.</text>
</comment>
<dbReference type="PANTHER" id="PTHR30401">
    <property type="entry name" value="TRNA 2-SELENOURIDINE SYNTHASE"/>
    <property type="match status" value="1"/>
</dbReference>
<comment type="function">
    <text evidence="2">Involved in the post-transcriptional modification of the uridine at the wobble position (U34) of tRNA(Lys), tRNA(Glu) and tRNA(Gln). Catalyzes the conversion of 2-thiouridine (S2U-RNA) to 2-selenouridine (Se2U-RNA). Acts in a two-step process involving geranylation of 2-thiouridine (S2U) to S-geranyl-2-thiouridine (geS2U) and subsequent selenation of the latter derivative to 2-selenouridine (Se2U) in the tRNA chain.</text>
</comment>
<evidence type="ECO:0000256" key="2">
    <source>
        <dbReference type="HAMAP-Rule" id="MF_01622"/>
    </source>
</evidence>
<sequence length="364" mass="40570">MPKRPDTENFRALFLGDVPMLDLRSPGEFAQGAFASSINLPLMTDEERAQVGTCYKQRGQAAALELGHKLVSGQSREQRMAAWQTFVQSNPEGYLYCFRGGLRSATVQSWLAEAGLHYPRVHGGYKAMRRFLLESLEQSLASAELRLICGPTGSGKTRVIEALSRSVDLEGRAGHRGSSFGQLPQGQPSQINFENALSIDLLKQLAASDAPIYLEDEGRMIGSVHLPQSLRDAMAAAPVVQVDEPLDARVTVIVADYVLDLGRRYAELYGQDGPQRHREKLQADLLRIRKRLGGARQQTIAAMMEAAFDEQWRSGECHLHRNWVSSLLENYYDPMYEYQLGQREGGVLFRGSRAEVIAWASEEL</sequence>
<name>A0A7W2YK68_9GAMM</name>
<protein>
    <recommendedName>
        <fullName evidence="2">tRNA 2-selenouridine synthase</fullName>
        <ecNumber evidence="2">2.9.1.3</ecNumber>
    </recommendedName>
</protein>
<dbReference type="InterPro" id="IPR027417">
    <property type="entry name" value="P-loop_NTPase"/>
</dbReference>
<comment type="catalytic activity">
    <reaction evidence="2">
        <text>5-methylaminomethyl-S-(2E)-geranyl-thiouridine(34) in tRNA + selenophosphate + H(+) = 5-methylaminomethyl-2-(Se-phospho)selenouridine(34) in tRNA + (2E)-thiogeraniol</text>
        <dbReference type="Rhea" id="RHEA:60172"/>
        <dbReference type="Rhea" id="RHEA-COMP:14654"/>
        <dbReference type="Rhea" id="RHEA-COMP:15523"/>
        <dbReference type="ChEBI" id="CHEBI:15378"/>
        <dbReference type="ChEBI" id="CHEBI:16144"/>
        <dbReference type="ChEBI" id="CHEBI:140632"/>
        <dbReference type="ChEBI" id="CHEBI:143702"/>
        <dbReference type="ChEBI" id="CHEBI:143703"/>
    </reaction>
</comment>
<feature type="domain" description="Rhodanese" evidence="3">
    <location>
        <begin position="14"/>
        <end position="137"/>
    </location>
</feature>
<comment type="catalytic activity">
    <reaction evidence="2">
        <text>5-methylaminomethyl-2-thiouridine(34) in tRNA + (2E)-geranyl diphosphate = 5-methylaminomethyl-S-(2E)-geranyl-thiouridine(34) in tRNA + diphosphate</text>
        <dbReference type="Rhea" id="RHEA:14085"/>
        <dbReference type="Rhea" id="RHEA-COMP:10195"/>
        <dbReference type="Rhea" id="RHEA-COMP:14654"/>
        <dbReference type="ChEBI" id="CHEBI:33019"/>
        <dbReference type="ChEBI" id="CHEBI:58057"/>
        <dbReference type="ChEBI" id="CHEBI:74455"/>
        <dbReference type="ChEBI" id="CHEBI:140632"/>
    </reaction>
</comment>
<dbReference type="GO" id="GO:0016765">
    <property type="term" value="F:transferase activity, transferring alkyl or aryl (other than methyl) groups"/>
    <property type="evidence" value="ECO:0007669"/>
    <property type="project" value="UniProtKB-UniRule"/>
</dbReference>
<dbReference type="EMBL" id="JACFXU010000017">
    <property type="protein sequence ID" value="MBA6413870.1"/>
    <property type="molecule type" value="Genomic_DNA"/>
</dbReference>
<dbReference type="GO" id="GO:0002098">
    <property type="term" value="P:tRNA wobble uridine modification"/>
    <property type="evidence" value="ECO:0007669"/>
    <property type="project" value="UniProtKB-UniRule"/>
</dbReference>
<dbReference type="PANTHER" id="PTHR30401:SF0">
    <property type="entry name" value="TRNA 2-SELENOURIDINE SYNTHASE"/>
    <property type="match status" value="1"/>
</dbReference>
<dbReference type="SUPFAM" id="SSF52821">
    <property type="entry name" value="Rhodanese/Cell cycle control phosphatase"/>
    <property type="match status" value="1"/>
</dbReference>
<keyword evidence="2" id="KW-0808">Transferase</keyword>
<evidence type="ECO:0000313" key="4">
    <source>
        <dbReference type="EMBL" id="MBA6413870.1"/>
    </source>
</evidence>
<evidence type="ECO:0000256" key="1">
    <source>
        <dbReference type="ARBA" id="ARBA00023266"/>
    </source>
</evidence>
<dbReference type="InterPro" id="IPR017582">
    <property type="entry name" value="SelU"/>
</dbReference>
<dbReference type="NCBIfam" id="TIGR03167">
    <property type="entry name" value="tRNA_sel_U_synt"/>
    <property type="match status" value="1"/>
</dbReference>
<dbReference type="Gene3D" id="3.40.250.10">
    <property type="entry name" value="Rhodanese-like domain"/>
    <property type="match status" value="1"/>
</dbReference>
<organism evidence="4 5">
    <name type="scientific">Sediminihaliea albiluteola</name>
    <dbReference type="NCBI Taxonomy" id="2758564"/>
    <lineage>
        <taxon>Bacteria</taxon>
        <taxon>Pseudomonadati</taxon>
        <taxon>Pseudomonadota</taxon>
        <taxon>Gammaproteobacteria</taxon>
        <taxon>Cellvibrionales</taxon>
        <taxon>Halieaceae</taxon>
        <taxon>Sediminihaliea</taxon>
    </lineage>
</organism>
<comment type="subunit">
    <text evidence="2">Monomer.</text>
</comment>
<dbReference type="GO" id="GO:0043828">
    <property type="term" value="F:tRNA 2-selenouridine synthase activity"/>
    <property type="evidence" value="ECO:0007669"/>
    <property type="project" value="UniProtKB-EC"/>
</dbReference>
<proteinExistence type="inferred from homology"/>
<dbReference type="SUPFAM" id="SSF52540">
    <property type="entry name" value="P-loop containing nucleoside triphosphate hydrolases"/>
    <property type="match status" value="1"/>
</dbReference>
<keyword evidence="1 2" id="KW-0711">Selenium</keyword>
<evidence type="ECO:0000259" key="3">
    <source>
        <dbReference type="PROSITE" id="PS50206"/>
    </source>
</evidence>
<dbReference type="InterPro" id="IPR058840">
    <property type="entry name" value="AAA_SelU"/>
</dbReference>
<reference evidence="4 5" key="1">
    <citation type="submission" date="2020-07" db="EMBL/GenBank/DDBJ databases">
        <title>Halieaceae bacterium, F7430, whole genome shotgun sequencing project.</title>
        <authorList>
            <person name="Jiang S."/>
            <person name="Liu Z.W."/>
            <person name="Du Z.J."/>
        </authorList>
    </citation>
    <scope>NUCLEOTIDE SEQUENCE [LARGE SCALE GENOMIC DNA]</scope>
    <source>
        <strain evidence="4 5">F7430</strain>
    </source>
</reference>
<dbReference type="RefSeq" id="WP_182174049.1">
    <property type="nucleotide sequence ID" value="NZ_JACFXU010000017.1"/>
</dbReference>
<dbReference type="InterPro" id="IPR001763">
    <property type="entry name" value="Rhodanese-like_dom"/>
</dbReference>
<dbReference type="AlphaFoldDB" id="A0A7W2YK68"/>
<dbReference type="HAMAP" id="MF_01622">
    <property type="entry name" value="tRNA_sel_U_synth"/>
    <property type="match status" value="1"/>
</dbReference>
<comment type="catalytic activity">
    <reaction evidence="2">
        <text>5-methylaminomethyl-2-(Se-phospho)selenouridine(34) in tRNA + H2O = 5-methylaminomethyl-2-selenouridine(34) in tRNA + phosphate</text>
        <dbReference type="Rhea" id="RHEA:60176"/>
        <dbReference type="Rhea" id="RHEA-COMP:10196"/>
        <dbReference type="Rhea" id="RHEA-COMP:15523"/>
        <dbReference type="ChEBI" id="CHEBI:15377"/>
        <dbReference type="ChEBI" id="CHEBI:43474"/>
        <dbReference type="ChEBI" id="CHEBI:82743"/>
        <dbReference type="ChEBI" id="CHEBI:143702"/>
    </reaction>
</comment>
<dbReference type="Proteomes" id="UP000539350">
    <property type="component" value="Unassembled WGS sequence"/>
</dbReference>
<feature type="active site" description="S-selanylcysteine intermediate" evidence="2">
    <location>
        <position position="97"/>
    </location>
</feature>
<dbReference type="Pfam" id="PF26341">
    <property type="entry name" value="AAA_SelU"/>
    <property type="match status" value="1"/>
</dbReference>